<dbReference type="FunFam" id="3.30.160.60:FF:000139">
    <property type="entry name" value="zinc finger protein 1 homolog"/>
    <property type="match status" value="1"/>
</dbReference>
<keyword evidence="7" id="KW-0862">Zinc</keyword>
<dbReference type="GO" id="GO:0005634">
    <property type="term" value="C:nucleus"/>
    <property type="evidence" value="ECO:0007669"/>
    <property type="project" value="UniProtKB-SubCell"/>
</dbReference>
<evidence type="ECO:0000313" key="16">
    <source>
        <dbReference type="EMBL" id="KAK1337675.1"/>
    </source>
</evidence>
<evidence type="ECO:0000256" key="10">
    <source>
        <dbReference type="ARBA" id="ARBA00023163"/>
    </source>
</evidence>
<dbReference type="InterPro" id="IPR036236">
    <property type="entry name" value="Znf_C2H2_sf"/>
</dbReference>
<evidence type="ECO:0000256" key="3">
    <source>
        <dbReference type="ARBA" id="ARBA00006991"/>
    </source>
</evidence>
<evidence type="ECO:0000256" key="9">
    <source>
        <dbReference type="ARBA" id="ARBA00023125"/>
    </source>
</evidence>
<comment type="caution">
    <text evidence="16">The sequence shown here is derived from an EMBL/GenBank/DDBJ whole genome shotgun (WGS) entry which is preliminary data.</text>
</comment>
<dbReference type="EMBL" id="JAULJE010000011">
    <property type="protein sequence ID" value="KAK1337675.1"/>
    <property type="molecule type" value="Genomic_DNA"/>
</dbReference>
<dbReference type="CDD" id="cd07765">
    <property type="entry name" value="KRAB_A-box"/>
    <property type="match status" value="1"/>
</dbReference>
<feature type="region of interest" description="Disordered" evidence="13">
    <location>
        <begin position="297"/>
        <end position="373"/>
    </location>
</feature>
<dbReference type="InterPro" id="IPR050826">
    <property type="entry name" value="Krueppel_C2H2_ZnFinger"/>
</dbReference>
<evidence type="ECO:0000256" key="8">
    <source>
        <dbReference type="ARBA" id="ARBA00023015"/>
    </source>
</evidence>
<accession>A0AA40HUQ0</accession>
<keyword evidence="10" id="KW-0804">Transcription</keyword>
<dbReference type="Gene3D" id="6.10.140.140">
    <property type="match status" value="1"/>
</dbReference>
<evidence type="ECO:0000256" key="7">
    <source>
        <dbReference type="ARBA" id="ARBA00022833"/>
    </source>
</evidence>
<dbReference type="GO" id="GO:0008270">
    <property type="term" value="F:zinc ion binding"/>
    <property type="evidence" value="ECO:0007669"/>
    <property type="project" value="UniProtKB-KW"/>
</dbReference>
<evidence type="ECO:0000259" key="14">
    <source>
        <dbReference type="PROSITE" id="PS50157"/>
    </source>
</evidence>
<dbReference type="Pfam" id="PF01352">
    <property type="entry name" value="KRAB"/>
    <property type="match status" value="1"/>
</dbReference>
<feature type="domain" description="C2H2-type" evidence="14">
    <location>
        <begin position="256"/>
        <end position="283"/>
    </location>
</feature>
<keyword evidence="4" id="KW-0479">Metal-binding</keyword>
<feature type="region of interest" description="Disordered" evidence="13">
    <location>
        <begin position="675"/>
        <end position="706"/>
    </location>
</feature>
<dbReference type="GO" id="GO:0003677">
    <property type="term" value="F:DNA binding"/>
    <property type="evidence" value="ECO:0007669"/>
    <property type="project" value="UniProtKB-KW"/>
</dbReference>
<dbReference type="SMART" id="SM00349">
    <property type="entry name" value="KRAB"/>
    <property type="match status" value="1"/>
</dbReference>
<dbReference type="PROSITE" id="PS50157">
    <property type="entry name" value="ZINC_FINGER_C2H2_2"/>
    <property type="match status" value="10"/>
</dbReference>
<dbReference type="FunFam" id="3.30.160.60:FF:000011">
    <property type="entry name" value="zinc finger protein 615 isoform X1"/>
    <property type="match status" value="1"/>
</dbReference>
<feature type="domain" description="C2H2-type" evidence="14">
    <location>
        <begin position="634"/>
        <end position="661"/>
    </location>
</feature>
<keyword evidence="6 12" id="KW-0863">Zinc-finger</keyword>
<evidence type="ECO:0000313" key="17">
    <source>
        <dbReference type="Proteomes" id="UP001177744"/>
    </source>
</evidence>
<dbReference type="PROSITE" id="PS00028">
    <property type="entry name" value="ZINC_FINGER_C2H2_1"/>
    <property type="match status" value="7"/>
</dbReference>
<evidence type="ECO:0008006" key="18">
    <source>
        <dbReference type="Google" id="ProtNLM"/>
    </source>
</evidence>
<dbReference type="SMART" id="SM00355">
    <property type="entry name" value="ZnF_C2H2"/>
    <property type="match status" value="11"/>
</dbReference>
<evidence type="ECO:0000256" key="5">
    <source>
        <dbReference type="ARBA" id="ARBA00022737"/>
    </source>
</evidence>
<proteinExistence type="inferred from homology"/>
<comment type="similarity">
    <text evidence="3">Belongs to the krueppel C2H2-type zinc-finger protein family.</text>
</comment>
<comment type="subcellular location">
    <subcellularLocation>
        <location evidence="2">Nucleus</location>
    </subcellularLocation>
</comment>
<evidence type="ECO:0000259" key="15">
    <source>
        <dbReference type="PROSITE" id="PS50805"/>
    </source>
</evidence>
<feature type="compositionally biased region" description="Basic and acidic residues" evidence="13">
    <location>
        <begin position="231"/>
        <end position="240"/>
    </location>
</feature>
<feature type="domain" description="C2H2-type" evidence="14">
    <location>
        <begin position="550"/>
        <end position="577"/>
    </location>
</feature>
<evidence type="ECO:0000256" key="2">
    <source>
        <dbReference type="ARBA" id="ARBA00004123"/>
    </source>
</evidence>
<feature type="domain" description="C2H2-type" evidence="14">
    <location>
        <begin position="578"/>
        <end position="605"/>
    </location>
</feature>
<keyword evidence="11" id="KW-0539">Nucleus</keyword>
<feature type="domain" description="C2H2-type" evidence="14">
    <location>
        <begin position="662"/>
        <end position="690"/>
    </location>
</feature>
<evidence type="ECO:0000256" key="11">
    <source>
        <dbReference type="ARBA" id="ARBA00023242"/>
    </source>
</evidence>
<comment type="function">
    <text evidence="1">May be involved in transcriptional regulation.</text>
</comment>
<feature type="domain" description="C2H2-type" evidence="14">
    <location>
        <begin position="494"/>
        <end position="521"/>
    </location>
</feature>
<dbReference type="FunFam" id="3.30.160.60:FF:000361">
    <property type="entry name" value="Zinc finger protein 658"/>
    <property type="match status" value="1"/>
</dbReference>
<feature type="domain" description="C2H2-type" evidence="14">
    <location>
        <begin position="328"/>
        <end position="355"/>
    </location>
</feature>
<protein>
    <recommendedName>
        <fullName evidence="18">Zinc finger protein 33B</fullName>
    </recommendedName>
</protein>
<organism evidence="16 17">
    <name type="scientific">Cnephaeus nilssonii</name>
    <name type="common">Northern bat</name>
    <name type="synonym">Eptesicus nilssonii</name>
    <dbReference type="NCBI Taxonomy" id="3371016"/>
    <lineage>
        <taxon>Eukaryota</taxon>
        <taxon>Metazoa</taxon>
        <taxon>Chordata</taxon>
        <taxon>Craniata</taxon>
        <taxon>Vertebrata</taxon>
        <taxon>Euteleostomi</taxon>
        <taxon>Mammalia</taxon>
        <taxon>Eutheria</taxon>
        <taxon>Laurasiatheria</taxon>
        <taxon>Chiroptera</taxon>
        <taxon>Yangochiroptera</taxon>
        <taxon>Vespertilionidae</taxon>
        <taxon>Cnephaeus</taxon>
    </lineage>
</organism>
<dbReference type="InterPro" id="IPR001909">
    <property type="entry name" value="KRAB"/>
</dbReference>
<feature type="compositionally biased region" description="Basic and acidic residues" evidence="13">
    <location>
        <begin position="322"/>
        <end position="337"/>
    </location>
</feature>
<evidence type="ECO:0000256" key="13">
    <source>
        <dbReference type="SAM" id="MobiDB-lite"/>
    </source>
</evidence>
<dbReference type="Pfam" id="PF00096">
    <property type="entry name" value="zf-C2H2"/>
    <property type="match status" value="7"/>
</dbReference>
<feature type="compositionally biased region" description="Polar residues" evidence="13">
    <location>
        <begin position="690"/>
        <end position="706"/>
    </location>
</feature>
<dbReference type="PROSITE" id="PS50805">
    <property type="entry name" value="KRAB"/>
    <property type="match status" value="1"/>
</dbReference>
<dbReference type="InterPro" id="IPR036051">
    <property type="entry name" value="KRAB_dom_sf"/>
</dbReference>
<feature type="domain" description="KRAB" evidence="15">
    <location>
        <begin position="51"/>
        <end position="122"/>
    </location>
</feature>
<dbReference type="FunFam" id="3.30.160.60:FF:000250">
    <property type="entry name" value="zinc finger protein 197 isoform X1"/>
    <property type="match status" value="1"/>
</dbReference>
<dbReference type="GO" id="GO:0006355">
    <property type="term" value="P:regulation of DNA-templated transcription"/>
    <property type="evidence" value="ECO:0007669"/>
    <property type="project" value="InterPro"/>
</dbReference>
<sequence>MLTLLVWDHTGRTVVGDALPSRFSKLFQEQKKMNTSEHFRLSRIGLFQGSVSFEDISVAFTQDEWQLLDSAQRHLYRDVMLENYRHLLSLGHCATKPELIFKLEQGEEPWILKGELPSQSHPEVQKVNNMKERSQENEDIYPKQALFSNNKTLTKERSKTLEEELNMATNPVSSRKISHKCDSFGTNLKNVSKLILSNRTHEIKKPNDFNGCVFLDTMHEKTHTMSNPCDNDQKKSHSHNDYFSQHQKNSDSEQLLKYNNCGKAFHTKTAFVTYKRVHTGENPLKLKFSAYLRTLRERKPHESSKNGKSSWVKPKRAHQRTRTGEKHSECNKLEKSCSKKSNLTQHQRMHTGGNPDEYNESEEALQKSYHTQAERTHSGEKICDCNKRGKSFHEKSCLSQHQKIHTTEKHSECNGSEKAIKKSHLTQNQRINTGDKSFEGSKCEKSSCKNLKLGQHQRTHLRKRTNKCNESGRDLSNKSDLTQNQSVHKGKKTYDCNKCGKGFHKKTDLTQHQRTHIGRKPYECNECGKSFFVKSNLTEHQRTHTGEKPYECNECGKSFCQKSALTVHQRTHTGEKPYRCNECGKTFCVKSNLTQHQRTHTGEKPYKCNECWRSFCVKSNLVVHQRTHTGEKPYKCPECGKTFYEKSALTKHQRIHTGEKPYECNECSKTFSQRSALTKHQRRTHKKKTPVNNLRGQEPACTSQTY</sequence>
<dbReference type="InterPro" id="IPR013087">
    <property type="entry name" value="Znf_C2H2_type"/>
</dbReference>
<feature type="compositionally biased region" description="Basic residues" evidence="13">
    <location>
        <begin position="455"/>
        <end position="466"/>
    </location>
</feature>
<keyword evidence="5" id="KW-0677">Repeat</keyword>
<keyword evidence="17" id="KW-1185">Reference proteome</keyword>
<feature type="domain" description="C2H2-type" evidence="14">
    <location>
        <begin position="383"/>
        <end position="410"/>
    </location>
</feature>
<dbReference type="FunFam" id="3.30.160.60:FF:002343">
    <property type="entry name" value="Zinc finger protein 33A"/>
    <property type="match status" value="3"/>
</dbReference>
<feature type="region of interest" description="Disordered" evidence="13">
    <location>
        <begin position="225"/>
        <end position="251"/>
    </location>
</feature>
<gene>
    <name evidence="16" type="ORF">QTO34_002308</name>
</gene>
<feature type="domain" description="C2H2-type" evidence="14">
    <location>
        <begin position="522"/>
        <end position="549"/>
    </location>
</feature>
<name>A0AA40HUQ0_CNENI</name>
<feature type="region of interest" description="Disordered" evidence="13">
    <location>
        <begin position="454"/>
        <end position="486"/>
    </location>
</feature>
<dbReference type="SUPFAM" id="SSF57667">
    <property type="entry name" value="beta-beta-alpha zinc fingers"/>
    <property type="match status" value="8"/>
</dbReference>
<evidence type="ECO:0000256" key="12">
    <source>
        <dbReference type="PROSITE-ProRule" id="PRU00042"/>
    </source>
</evidence>
<reference evidence="16" key="1">
    <citation type="submission" date="2023-06" db="EMBL/GenBank/DDBJ databases">
        <title>Reference genome for the Northern bat (Eptesicus nilssonii), a most northern bat species.</title>
        <authorList>
            <person name="Laine V.N."/>
            <person name="Pulliainen A.T."/>
            <person name="Lilley T.M."/>
        </authorList>
    </citation>
    <scope>NUCLEOTIDE SEQUENCE</scope>
    <source>
        <strain evidence="16">BLF_Eptnil</strain>
        <tissue evidence="16">Kidney</tissue>
    </source>
</reference>
<dbReference type="PANTHER" id="PTHR24377">
    <property type="entry name" value="IP01015P-RELATED"/>
    <property type="match status" value="1"/>
</dbReference>
<dbReference type="AlphaFoldDB" id="A0AA40HUQ0"/>
<keyword evidence="8" id="KW-0805">Transcription regulation</keyword>
<dbReference type="Gene3D" id="3.30.160.60">
    <property type="entry name" value="Classic Zinc Finger"/>
    <property type="match status" value="11"/>
</dbReference>
<evidence type="ECO:0000256" key="1">
    <source>
        <dbReference type="ARBA" id="ARBA00003767"/>
    </source>
</evidence>
<feature type="domain" description="C2H2-type" evidence="14">
    <location>
        <begin position="606"/>
        <end position="633"/>
    </location>
</feature>
<keyword evidence="9" id="KW-0238">DNA-binding</keyword>
<evidence type="ECO:0000256" key="6">
    <source>
        <dbReference type="ARBA" id="ARBA00022771"/>
    </source>
</evidence>
<feature type="compositionally biased region" description="Basic residues" evidence="13">
    <location>
        <begin position="677"/>
        <end position="689"/>
    </location>
</feature>
<dbReference type="SUPFAM" id="SSF109640">
    <property type="entry name" value="KRAB domain (Kruppel-associated box)"/>
    <property type="match status" value="1"/>
</dbReference>
<evidence type="ECO:0000256" key="4">
    <source>
        <dbReference type="ARBA" id="ARBA00022723"/>
    </source>
</evidence>
<dbReference type="Proteomes" id="UP001177744">
    <property type="component" value="Unassembled WGS sequence"/>
</dbReference>